<feature type="active site" description="Proton acceptor" evidence="6">
    <location>
        <position position="226"/>
    </location>
</feature>
<keyword evidence="3 6" id="KW-0963">Cytoplasm</keyword>
<dbReference type="InterPro" id="IPR013785">
    <property type="entry name" value="Aldolase_TIM"/>
</dbReference>
<evidence type="ECO:0000256" key="2">
    <source>
        <dbReference type="ARBA" id="ARBA00022432"/>
    </source>
</evidence>
<accession>A0A2R6XY83</accession>
<evidence type="ECO:0000256" key="1">
    <source>
        <dbReference type="ARBA" id="ARBA00007422"/>
    </source>
</evidence>
<comment type="similarity">
    <text evidence="1 6 7">Belongs to the triosephosphate isomerase family.</text>
</comment>
<dbReference type="InterPro" id="IPR022896">
    <property type="entry name" value="TrioseP_Isoase_bac/euk"/>
</dbReference>
<organism evidence="8 9">
    <name type="scientific">Candidatus Carbonibacillus altaicus</name>
    <dbReference type="NCBI Taxonomy" id="2163959"/>
    <lineage>
        <taxon>Bacteria</taxon>
        <taxon>Bacillati</taxon>
        <taxon>Bacillota</taxon>
        <taxon>Bacilli</taxon>
        <taxon>Bacillales</taxon>
        <taxon>Candidatus Carbonibacillus</taxon>
    </lineage>
</organism>
<gene>
    <name evidence="6" type="primary">tpiA</name>
    <name evidence="8" type="ORF">BSOLF_2217</name>
</gene>
<comment type="caution">
    <text evidence="8">The sequence shown here is derived from an EMBL/GenBank/DDBJ whole genome shotgun (WGS) entry which is preliminary data.</text>
</comment>
<comment type="subcellular location">
    <subcellularLocation>
        <location evidence="6 7">Cytoplasm</location>
    </subcellularLocation>
</comment>
<keyword evidence="5 6" id="KW-0413">Isomerase</keyword>
<evidence type="ECO:0000256" key="5">
    <source>
        <dbReference type="ARBA" id="ARBA00023235"/>
    </source>
</evidence>
<dbReference type="UniPathway" id="UPA00138"/>
<feature type="binding site" evidence="6">
    <location>
        <position position="272"/>
    </location>
    <ligand>
        <name>substrate</name>
    </ligand>
</feature>
<dbReference type="CDD" id="cd00311">
    <property type="entry name" value="TIM"/>
    <property type="match status" value="1"/>
</dbReference>
<name>A0A2R6XY83_9BACL</name>
<dbReference type="InterPro" id="IPR000652">
    <property type="entry name" value="Triosephosphate_isomerase"/>
</dbReference>
<dbReference type="PANTHER" id="PTHR21139">
    <property type="entry name" value="TRIOSEPHOSPHATE ISOMERASE"/>
    <property type="match status" value="1"/>
</dbReference>
<evidence type="ECO:0000256" key="3">
    <source>
        <dbReference type="ARBA" id="ARBA00022490"/>
    </source>
</evidence>
<dbReference type="NCBIfam" id="TIGR00419">
    <property type="entry name" value="tim"/>
    <property type="match status" value="1"/>
</dbReference>
<dbReference type="PROSITE" id="PS00171">
    <property type="entry name" value="TIM_1"/>
    <property type="match status" value="1"/>
</dbReference>
<comment type="subunit">
    <text evidence="6 7">Homodimer.</text>
</comment>
<dbReference type="UniPathway" id="UPA00109">
    <property type="reaction ID" value="UER00189"/>
</dbReference>
<evidence type="ECO:0000256" key="4">
    <source>
        <dbReference type="ARBA" id="ARBA00023152"/>
    </source>
</evidence>
<reference evidence="9" key="1">
    <citation type="journal article" date="2018" name="Sci. Rep.">
        <title>Lignite coal burning seam in the remote Altai Mountains harbors a hydrogen-driven thermophilic microbial community.</title>
        <authorList>
            <person name="Kadnikov V.V."/>
            <person name="Mardanov A.V."/>
            <person name="Ivasenko D.A."/>
            <person name="Antsiferov D.V."/>
            <person name="Beletsky A.V."/>
            <person name="Karnachuk O.V."/>
            <person name="Ravin N.V."/>
        </authorList>
    </citation>
    <scope>NUCLEOTIDE SEQUENCE [LARGE SCALE GENOMIC DNA]</scope>
</reference>
<evidence type="ECO:0000313" key="9">
    <source>
        <dbReference type="Proteomes" id="UP000244338"/>
    </source>
</evidence>
<dbReference type="HAMAP" id="MF_00147_B">
    <property type="entry name" value="TIM_B"/>
    <property type="match status" value="1"/>
</dbReference>
<feature type="binding site" evidence="6">
    <location>
        <begin position="293"/>
        <end position="294"/>
    </location>
    <ligand>
        <name>substrate</name>
    </ligand>
</feature>
<dbReference type="Gene3D" id="3.20.20.70">
    <property type="entry name" value="Aldolase class I"/>
    <property type="match status" value="1"/>
</dbReference>
<comment type="catalytic activity">
    <reaction evidence="6 7">
        <text>D-glyceraldehyde 3-phosphate = dihydroxyacetone phosphate</text>
        <dbReference type="Rhea" id="RHEA:18585"/>
        <dbReference type="ChEBI" id="CHEBI:57642"/>
        <dbReference type="ChEBI" id="CHEBI:59776"/>
        <dbReference type="EC" id="5.3.1.1"/>
    </reaction>
</comment>
<dbReference type="GO" id="GO:0006096">
    <property type="term" value="P:glycolytic process"/>
    <property type="evidence" value="ECO:0007669"/>
    <property type="project" value="UniProtKB-UniRule"/>
</dbReference>
<evidence type="ECO:0000256" key="6">
    <source>
        <dbReference type="HAMAP-Rule" id="MF_00147"/>
    </source>
</evidence>
<dbReference type="GO" id="GO:0006094">
    <property type="term" value="P:gluconeogenesis"/>
    <property type="evidence" value="ECO:0007669"/>
    <property type="project" value="UniProtKB-UniRule"/>
</dbReference>
<dbReference type="EC" id="5.3.1.1" evidence="6 7"/>
<feature type="active site" description="Electrophile" evidence="6">
    <location>
        <position position="122"/>
    </location>
</feature>
<evidence type="ECO:0000256" key="7">
    <source>
        <dbReference type="RuleBase" id="RU363013"/>
    </source>
</evidence>
<dbReference type="Proteomes" id="UP000244338">
    <property type="component" value="Unassembled WGS sequence"/>
</dbReference>
<dbReference type="PANTHER" id="PTHR21139:SF42">
    <property type="entry name" value="TRIOSEPHOSPHATE ISOMERASE"/>
    <property type="match status" value="1"/>
</dbReference>
<dbReference type="GO" id="GO:0046166">
    <property type="term" value="P:glyceraldehyde-3-phosphate biosynthetic process"/>
    <property type="evidence" value="ECO:0007669"/>
    <property type="project" value="TreeGrafter"/>
</dbReference>
<dbReference type="PROSITE" id="PS51440">
    <property type="entry name" value="TIM_2"/>
    <property type="match status" value="1"/>
</dbReference>
<dbReference type="InterPro" id="IPR020861">
    <property type="entry name" value="Triosephosphate_isomerase_AS"/>
</dbReference>
<evidence type="ECO:0000313" key="8">
    <source>
        <dbReference type="EMBL" id="PTQ55391.1"/>
    </source>
</evidence>
<dbReference type="AlphaFoldDB" id="A0A2R6XY83"/>
<dbReference type="SUPFAM" id="SSF51351">
    <property type="entry name" value="Triosephosphate isomerase (TIM)"/>
    <property type="match status" value="1"/>
</dbReference>
<keyword evidence="4 6" id="KW-0324">Glycolysis</keyword>
<dbReference type="EMBL" id="PEBX01000124">
    <property type="protein sequence ID" value="PTQ55391.1"/>
    <property type="molecule type" value="Genomic_DNA"/>
</dbReference>
<keyword evidence="2 6" id="KW-0312">Gluconeogenesis</keyword>
<comment type="pathway">
    <text evidence="6 7">Carbohydrate degradation; glycolysis; D-glyceraldehyde 3-phosphate from glycerone phosphate: step 1/1.</text>
</comment>
<dbReference type="GO" id="GO:0005829">
    <property type="term" value="C:cytosol"/>
    <property type="evidence" value="ECO:0007669"/>
    <property type="project" value="TreeGrafter"/>
</dbReference>
<proteinExistence type="inferred from homology"/>
<sequence length="316" mass="34033">MTFAPERKRLMVANWKMNKTLAETRHYFRELLAALRAVSQTASQPMATTHDAAPVLSGAVEVVICPPFTALAAYREMFPEDVPYLFALGAQNMHMRPSGAFTGEISAAMLLEHGVTYVIIGHSERRQYAAESDEAVAEKSLQALKNGLVPIVCIGETADERAAGETEDVLLRQLRPVLQALALALNEKAASGETSDRFLSATPASNEAKQGRWLDPDQLELVIAYEPVWAIGTGQAATPDDAAQAATFVRKAVEKALGARTASRLRILYGGSVTPDNISGYLEALNIDGALVGGASLDIASWLTIIERARRVGDAR</sequence>
<dbReference type="GO" id="GO:0004807">
    <property type="term" value="F:triose-phosphate isomerase activity"/>
    <property type="evidence" value="ECO:0007669"/>
    <property type="project" value="UniProtKB-UniRule"/>
</dbReference>
<protein>
    <recommendedName>
        <fullName evidence="6 7">Triosephosphate isomerase</fullName>
        <shortName evidence="6">TIM</shortName>
        <shortName evidence="6">TPI</shortName>
        <ecNumber evidence="6 7">5.3.1.1</ecNumber>
    </recommendedName>
    <alternativeName>
        <fullName evidence="6">Triose-phosphate isomerase</fullName>
    </alternativeName>
</protein>
<dbReference type="Pfam" id="PF00121">
    <property type="entry name" value="TIM"/>
    <property type="match status" value="1"/>
</dbReference>
<feature type="binding site" evidence="6">
    <location>
        <begin position="14"/>
        <end position="16"/>
    </location>
    <ligand>
        <name>substrate</name>
    </ligand>
</feature>
<comment type="pathway">
    <text evidence="6 7">Carbohydrate biosynthesis; gluconeogenesis.</text>
</comment>
<comment type="function">
    <text evidence="6">Involved in the gluconeogenesis. Catalyzes stereospecifically the conversion of dihydroxyacetone phosphate (DHAP) to D-glyceraldehyde-3-phosphate (G3P).</text>
</comment>
<feature type="binding site" evidence="6">
    <location>
        <position position="232"/>
    </location>
    <ligand>
        <name>substrate</name>
    </ligand>
</feature>
<dbReference type="InterPro" id="IPR035990">
    <property type="entry name" value="TIM_sf"/>
</dbReference>
<dbReference type="GO" id="GO:0019563">
    <property type="term" value="P:glycerol catabolic process"/>
    <property type="evidence" value="ECO:0007669"/>
    <property type="project" value="TreeGrafter"/>
</dbReference>